<proteinExistence type="predicted"/>
<organism evidence="1 2">
    <name type="scientific">Chitinophaga pinensis</name>
    <dbReference type="NCBI Taxonomy" id="79329"/>
    <lineage>
        <taxon>Bacteria</taxon>
        <taxon>Pseudomonadati</taxon>
        <taxon>Bacteroidota</taxon>
        <taxon>Chitinophagia</taxon>
        <taxon>Chitinophagales</taxon>
        <taxon>Chitinophagaceae</taxon>
        <taxon>Chitinophaga</taxon>
    </lineage>
</organism>
<dbReference type="EMBL" id="VOHS01000040">
    <property type="protein sequence ID" value="TWV95165.1"/>
    <property type="molecule type" value="Genomic_DNA"/>
</dbReference>
<dbReference type="PANTHER" id="PTHR38009:SF1">
    <property type="entry name" value="CONSERVED HYPOTHETICAL PHAGE TAIL PROTEIN"/>
    <property type="match status" value="1"/>
</dbReference>
<dbReference type="GO" id="GO:0005198">
    <property type="term" value="F:structural molecule activity"/>
    <property type="evidence" value="ECO:0007669"/>
    <property type="project" value="InterPro"/>
</dbReference>
<dbReference type="RefSeq" id="WP_146307576.1">
    <property type="nucleotide sequence ID" value="NZ_VOHS01000040.1"/>
</dbReference>
<dbReference type="Proteomes" id="UP000318815">
    <property type="component" value="Unassembled WGS sequence"/>
</dbReference>
<evidence type="ECO:0000313" key="2">
    <source>
        <dbReference type="Proteomes" id="UP000318815"/>
    </source>
</evidence>
<gene>
    <name evidence="1" type="ORF">FEF09_24525</name>
</gene>
<evidence type="ECO:0000313" key="1">
    <source>
        <dbReference type="EMBL" id="TWV95165.1"/>
    </source>
</evidence>
<comment type="caution">
    <text evidence="1">The sequence shown here is derived from an EMBL/GenBank/DDBJ whole genome shotgun (WGS) entry which is preliminary data.</text>
</comment>
<sequence length="147" mass="16543">MDPAYPPVGFYYKVNFISYPGKQEGNFQDVTGISVSISPEEVREGGENQFVYKLPSPPKYSNLVLRRGMLIGSVVTEWVTKSLSTFTFKPTTVVVMLLDEKSKPLSSWKFYGVYPVKMEVSGLKAMGVGEIVIETLELAYKYFETTK</sequence>
<dbReference type="InterPro" id="IPR011747">
    <property type="entry name" value="CHP02241"/>
</dbReference>
<dbReference type="OrthoDB" id="9799891at2"/>
<dbReference type="InterPro" id="IPR010667">
    <property type="entry name" value="Phage_T4_Gp19"/>
</dbReference>
<protein>
    <submittedName>
        <fullName evidence="1">Phage tail protein</fullName>
    </submittedName>
</protein>
<dbReference type="Pfam" id="PF06841">
    <property type="entry name" value="Phage_T4_gp19"/>
    <property type="match status" value="1"/>
</dbReference>
<dbReference type="PANTHER" id="PTHR38009">
    <property type="entry name" value="CONSERVED HYPOTHETICAL PHAGE TAIL PROTEIN"/>
    <property type="match status" value="1"/>
</dbReference>
<accession>A0A5C6LK65</accession>
<dbReference type="NCBIfam" id="TIGR02241">
    <property type="entry name" value="conserved hypothetical phage tail region protein"/>
    <property type="match status" value="1"/>
</dbReference>
<dbReference type="AlphaFoldDB" id="A0A5C6LK65"/>
<reference evidence="1 2" key="1">
    <citation type="submission" date="2019-08" db="EMBL/GenBank/DDBJ databases">
        <title>Whole genome sequencing of chitin degrading bacteria Chitinophaga pinensis YS16.</title>
        <authorList>
            <person name="Singh R.P."/>
            <person name="Manchanda G."/>
            <person name="Maurya I.K."/>
            <person name="Joshi N.K."/>
            <person name="Srivastava A.K."/>
        </authorList>
    </citation>
    <scope>NUCLEOTIDE SEQUENCE [LARGE SCALE GENOMIC DNA]</scope>
    <source>
        <strain evidence="1 2">YS-16</strain>
    </source>
</reference>
<keyword evidence="2" id="KW-1185">Reference proteome</keyword>
<name>A0A5C6LK65_9BACT</name>